<evidence type="ECO:0000313" key="2">
    <source>
        <dbReference type="EMBL" id="GAA5181664.1"/>
    </source>
</evidence>
<name>A0ABP9RPF0_9ACTN</name>
<proteinExistence type="predicted"/>
<sequence length="114" mass="12144">MSLLHTVAGNTQGDTEKMEPDSAKRRASGQPPTPPAASPAHTGGSLTRVTANFTPRAAASLERIAEKTGDSRTDVLNMAVMAYETILELIEEGDGRTLRVQLPNGEVRVLQFIG</sequence>
<protein>
    <recommendedName>
        <fullName evidence="4">Ribbon-helix-helix protein CopG domain-containing protein</fullName>
    </recommendedName>
</protein>
<evidence type="ECO:0008006" key="4">
    <source>
        <dbReference type="Google" id="ProtNLM"/>
    </source>
</evidence>
<dbReference type="Proteomes" id="UP001501570">
    <property type="component" value="Unassembled WGS sequence"/>
</dbReference>
<accession>A0ABP9RPF0</accession>
<feature type="compositionally biased region" description="Basic and acidic residues" evidence="1">
    <location>
        <begin position="14"/>
        <end position="24"/>
    </location>
</feature>
<reference evidence="3" key="1">
    <citation type="journal article" date="2019" name="Int. J. Syst. Evol. Microbiol.">
        <title>The Global Catalogue of Microorganisms (GCM) 10K type strain sequencing project: providing services to taxonomists for standard genome sequencing and annotation.</title>
        <authorList>
            <consortium name="The Broad Institute Genomics Platform"/>
            <consortium name="The Broad Institute Genome Sequencing Center for Infectious Disease"/>
            <person name="Wu L."/>
            <person name="Ma J."/>
        </authorList>
    </citation>
    <scope>NUCLEOTIDE SEQUENCE [LARGE SCALE GENOMIC DNA]</scope>
    <source>
        <strain evidence="3">JCM 18304</strain>
    </source>
</reference>
<dbReference type="EMBL" id="BAABJQ010000004">
    <property type="protein sequence ID" value="GAA5181664.1"/>
    <property type="molecule type" value="Genomic_DNA"/>
</dbReference>
<organism evidence="2 3">
    <name type="scientific">Rugosimonospora acidiphila</name>
    <dbReference type="NCBI Taxonomy" id="556531"/>
    <lineage>
        <taxon>Bacteria</taxon>
        <taxon>Bacillati</taxon>
        <taxon>Actinomycetota</taxon>
        <taxon>Actinomycetes</taxon>
        <taxon>Micromonosporales</taxon>
        <taxon>Micromonosporaceae</taxon>
        <taxon>Rugosimonospora</taxon>
    </lineage>
</organism>
<feature type="region of interest" description="Disordered" evidence="1">
    <location>
        <begin position="1"/>
        <end position="47"/>
    </location>
</feature>
<keyword evidence="3" id="KW-1185">Reference proteome</keyword>
<evidence type="ECO:0000256" key="1">
    <source>
        <dbReference type="SAM" id="MobiDB-lite"/>
    </source>
</evidence>
<gene>
    <name evidence="2" type="ORF">GCM10023322_16860</name>
</gene>
<comment type="caution">
    <text evidence="2">The sequence shown here is derived from an EMBL/GenBank/DDBJ whole genome shotgun (WGS) entry which is preliminary data.</text>
</comment>
<evidence type="ECO:0000313" key="3">
    <source>
        <dbReference type="Proteomes" id="UP001501570"/>
    </source>
</evidence>